<feature type="region of interest" description="Disordered" evidence="1">
    <location>
        <begin position="77"/>
        <end position="101"/>
    </location>
</feature>
<gene>
    <name evidence="2" type="ORF">T02_10102</name>
</gene>
<accession>A0A0V1KV93</accession>
<sequence>MKAVVFCIMHTTQYCRDKVNILSKETELHPVVESLNSNVQINTRILYKIINALQVKRARINFVTAEGIDLHWSESKREKKTKEIHRSFYPKRQGHLSTATH</sequence>
<dbReference type="EMBL" id="JYDW01000232">
    <property type="protein sequence ID" value="KRZ51267.1"/>
    <property type="molecule type" value="Genomic_DNA"/>
</dbReference>
<evidence type="ECO:0000313" key="3">
    <source>
        <dbReference type="Proteomes" id="UP000054721"/>
    </source>
</evidence>
<dbReference type="AlphaFoldDB" id="A0A0V1KV93"/>
<evidence type="ECO:0000313" key="2">
    <source>
        <dbReference type="EMBL" id="KRZ51267.1"/>
    </source>
</evidence>
<proteinExistence type="predicted"/>
<organism evidence="2 3">
    <name type="scientific">Trichinella nativa</name>
    <dbReference type="NCBI Taxonomy" id="6335"/>
    <lineage>
        <taxon>Eukaryota</taxon>
        <taxon>Metazoa</taxon>
        <taxon>Ecdysozoa</taxon>
        <taxon>Nematoda</taxon>
        <taxon>Enoplea</taxon>
        <taxon>Dorylaimia</taxon>
        <taxon>Trichinellida</taxon>
        <taxon>Trichinellidae</taxon>
        <taxon>Trichinella</taxon>
    </lineage>
</organism>
<protein>
    <submittedName>
        <fullName evidence="2">Uncharacterized protein</fullName>
    </submittedName>
</protein>
<reference evidence="2 3" key="1">
    <citation type="submission" date="2015-05" db="EMBL/GenBank/DDBJ databases">
        <title>Evolution of Trichinella species and genotypes.</title>
        <authorList>
            <person name="Korhonen P.K."/>
            <person name="Edoardo P."/>
            <person name="Giuseppe L.R."/>
            <person name="Gasser R.B."/>
        </authorList>
    </citation>
    <scope>NUCLEOTIDE SEQUENCE [LARGE SCALE GENOMIC DNA]</scope>
    <source>
        <strain evidence="2">ISS10</strain>
    </source>
</reference>
<evidence type="ECO:0000256" key="1">
    <source>
        <dbReference type="SAM" id="MobiDB-lite"/>
    </source>
</evidence>
<dbReference type="Proteomes" id="UP000054721">
    <property type="component" value="Unassembled WGS sequence"/>
</dbReference>
<comment type="caution">
    <text evidence="2">The sequence shown here is derived from an EMBL/GenBank/DDBJ whole genome shotgun (WGS) entry which is preliminary data.</text>
</comment>
<keyword evidence="3" id="KW-1185">Reference proteome</keyword>
<name>A0A0V1KV93_9BILA</name>
<feature type="compositionally biased region" description="Basic and acidic residues" evidence="1">
    <location>
        <begin position="77"/>
        <end position="86"/>
    </location>
</feature>